<evidence type="ECO:0000313" key="1">
    <source>
        <dbReference type="Proteomes" id="UP000694864"/>
    </source>
</evidence>
<keyword evidence="1" id="KW-1185">Reference proteome</keyword>
<dbReference type="InterPro" id="IPR051057">
    <property type="entry name" value="PI-PLC_domain"/>
</dbReference>
<dbReference type="PANTHER" id="PTHR13593">
    <property type="match status" value="1"/>
</dbReference>
<reference evidence="1" key="1">
    <citation type="journal article" date="2014" name="Nat. Commun.">
        <title>The emerging biofuel crop Camelina sativa retains a highly undifferentiated hexaploid genome structure.</title>
        <authorList>
            <person name="Kagale S."/>
            <person name="Koh C."/>
            <person name="Nixon J."/>
            <person name="Bollina V."/>
            <person name="Clarke W.E."/>
            <person name="Tuteja R."/>
            <person name="Spillane C."/>
            <person name="Robinson S.J."/>
            <person name="Links M.G."/>
            <person name="Clarke C."/>
            <person name="Higgins E.E."/>
            <person name="Huebert T."/>
            <person name="Sharpe A.G."/>
            <person name="Parkin I.A."/>
        </authorList>
    </citation>
    <scope>NUCLEOTIDE SEQUENCE [LARGE SCALE GENOMIC DNA]</scope>
    <source>
        <strain evidence="1">cv. DH55</strain>
    </source>
</reference>
<dbReference type="SUPFAM" id="SSF51695">
    <property type="entry name" value="PLC-like phosphodiesterases"/>
    <property type="match status" value="1"/>
</dbReference>
<protein>
    <submittedName>
        <fullName evidence="2">PI-PLC X domain-containing protein At5g67130-like</fullName>
    </submittedName>
</protein>
<gene>
    <name evidence="2" type="primary">LOC104759208</name>
</gene>
<dbReference type="RefSeq" id="XP_010480464.1">
    <property type="nucleotide sequence ID" value="XM_010482162.1"/>
</dbReference>
<dbReference type="InterPro" id="IPR017946">
    <property type="entry name" value="PLC-like_Pdiesterase_TIM-brl"/>
</dbReference>
<proteinExistence type="predicted"/>
<reference evidence="2" key="2">
    <citation type="submission" date="2025-08" db="UniProtKB">
        <authorList>
            <consortium name="RefSeq"/>
        </authorList>
    </citation>
    <scope>IDENTIFICATION</scope>
    <source>
        <tissue evidence="2">Leaf</tissue>
    </source>
</reference>
<dbReference type="Proteomes" id="UP000694864">
    <property type="component" value="Chromosome 17"/>
</dbReference>
<dbReference type="Pfam" id="PF26178">
    <property type="entry name" value="PI-PLC_cat"/>
    <property type="match status" value="1"/>
</dbReference>
<name>A0ABM0X4E4_CAMSA</name>
<sequence>MVANNQLLIVFTSAESKQNTEGIAYQWNYYVVENQYGDDGVKPDTCSNRGESAPLPNKNKALVLVNHFKTVPVKILTCEDNSEQLVDMIKTCYLAAGNRWANYVAVNFYKRSSGGGTFRAVDKLNGELLCGRDDVHAC</sequence>
<accession>A0ABM0X4E4</accession>
<organism evidence="1 2">
    <name type="scientific">Camelina sativa</name>
    <name type="common">False flax</name>
    <name type="synonym">Myagrum sativum</name>
    <dbReference type="NCBI Taxonomy" id="90675"/>
    <lineage>
        <taxon>Eukaryota</taxon>
        <taxon>Viridiplantae</taxon>
        <taxon>Streptophyta</taxon>
        <taxon>Embryophyta</taxon>
        <taxon>Tracheophyta</taxon>
        <taxon>Spermatophyta</taxon>
        <taxon>Magnoliopsida</taxon>
        <taxon>eudicotyledons</taxon>
        <taxon>Gunneridae</taxon>
        <taxon>Pentapetalae</taxon>
        <taxon>rosids</taxon>
        <taxon>malvids</taxon>
        <taxon>Brassicales</taxon>
        <taxon>Brassicaceae</taxon>
        <taxon>Camelineae</taxon>
        <taxon>Camelina</taxon>
    </lineage>
</organism>
<evidence type="ECO:0000313" key="2">
    <source>
        <dbReference type="RefSeq" id="XP_010480464.1"/>
    </source>
</evidence>
<dbReference type="GeneID" id="104759208"/>
<dbReference type="PANTHER" id="PTHR13593:SF51">
    <property type="entry name" value="F21F23.12 PROTEIN"/>
    <property type="match status" value="1"/>
</dbReference>